<keyword evidence="2" id="KW-1185">Reference proteome</keyword>
<evidence type="ECO:0000313" key="2">
    <source>
        <dbReference type="Proteomes" id="UP000188320"/>
    </source>
</evidence>
<dbReference type="EMBL" id="LSSK01000142">
    <property type="protein sequence ID" value="OMH84831.1"/>
    <property type="molecule type" value="Genomic_DNA"/>
</dbReference>
<protein>
    <submittedName>
        <fullName evidence="1">Uncharacterized protein</fullName>
    </submittedName>
</protein>
<accession>A0A1R1PV53</accession>
<evidence type="ECO:0000313" key="1">
    <source>
        <dbReference type="EMBL" id="OMH84831.1"/>
    </source>
</evidence>
<dbReference type="Proteomes" id="UP000188320">
    <property type="component" value="Unassembled WGS sequence"/>
</dbReference>
<comment type="caution">
    <text evidence="1">The sequence shown here is derived from an EMBL/GenBank/DDBJ whole genome shotgun (WGS) entry which is preliminary data.</text>
</comment>
<gene>
    <name evidence="1" type="ORF">AX774_g1638</name>
</gene>
<organism evidence="1 2">
    <name type="scientific">Zancudomyces culisetae</name>
    <name type="common">Gut fungus</name>
    <name type="synonym">Smittium culisetae</name>
    <dbReference type="NCBI Taxonomy" id="1213189"/>
    <lineage>
        <taxon>Eukaryota</taxon>
        <taxon>Fungi</taxon>
        <taxon>Fungi incertae sedis</taxon>
        <taxon>Zoopagomycota</taxon>
        <taxon>Kickxellomycotina</taxon>
        <taxon>Harpellomycetes</taxon>
        <taxon>Harpellales</taxon>
        <taxon>Legeriomycetaceae</taxon>
        <taxon>Zancudomyces</taxon>
    </lineage>
</organism>
<dbReference type="AlphaFoldDB" id="A0A1R1PV53"/>
<sequence>MGMNKNSTNLRLDNQKKTIQPIVTPGYPKVACYNPRLHPPLPPFHPREEYPIFLTLNYLAPEEASI</sequence>
<reference evidence="2" key="1">
    <citation type="submission" date="2017-01" db="EMBL/GenBank/DDBJ databases">
        <authorList>
            <person name="Wang Y."/>
            <person name="White M."/>
            <person name="Kvist S."/>
            <person name="Moncalvo J.-M."/>
        </authorList>
    </citation>
    <scope>NUCLEOTIDE SEQUENCE [LARGE SCALE GENOMIC DNA]</scope>
    <source>
        <strain evidence="2">COL-18-3</strain>
    </source>
</reference>
<proteinExistence type="predicted"/>
<name>A0A1R1PV53_ZANCU</name>